<dbReference type="Proteomes" id="UP001486888">
    <property type="component" value="Chromosome"/>
</dbReference>
<dbReference type="EMBL" id="CP125942">
    <property type="protein sequence ID" value="XAO47034.1"/>
    <property type="molecule type" value="Genomic_DNA"/>
</dbReference>
<proteinExistence type="predicted"/>
<keyword evidence="2" id="KW-1185">Reference proteome</keyword>
<accession>A0AAU6WGX4</accession>
<dbReference type="RefSeq" id="WP_345473754.1">
    <property type="nucleotide sequence ID" value="NZ_CP125942.1"/>
</dbReference>
<gene>
    <name evidence="1" type="ORF">QMQ05_05790</name>
</gene>
<dbReference type="KEGG" id="gey:QMQ05_05790"/>
<organism evidence="1 2">
    <name type="scientific">Glutamicibacter ectropisis</name>
    <dbReference type="NCBI Taxonomy" id="3046593"/>
    <lineage>
        <taxon>Bacteria</taxon>
        <taxon>Bacillati</taxon>
        <taxon>Actinomycetota</taxon>
        <taxon>Actinomycetes</taxon>
        <taxon>Micrococcales</taxon>
        <taxon>Micrococcaceae</taxon>
        <taxon>Glutamicibacter</taxon>
    </lineage>
</organism>
<evidence type="ECO:0008006" key="3">
    <source>
        <dbReference type="Google" id="ProtNLM"/>
    </source>
</evidence>
<sequence length="244" mass="26149">MELNDPSHRNGYFEVDDIDGWWKAPSRKSRDSSRPNADGDFGSVDNYEARYITIKGAFAAKSSADRWVGADILSSLLSSGPQIMVVRIDGQAQWATVKLVDNPEMNWTAYKLLEYSIQVKAVDPRKYGNAEVFSASVGSAAVTVFQRGTYPSLPVITISGNMPGGYKLTKGGQIVSVTAPLASSQIHTLDMATGILRINGAVVTGGLNDYQWNTIEPGLGQAIALAPLTTGIGTAAIEVTDTYI</sequence>
<evidence type="ECO:0000313" key="2">
    <source>
        <dbReference type="Proteomes" id="UP001486888"/>
    </source>
</evidence>
<evidence type="ECO:0000313" key="1">
    <source>
        <dbReference type="EMBL" id="XAO47034.1"/>
    </source>
</evidence>
<name>A0AAU6WGX4_9MICC</name>
<reference evidence="1 2" key="1">
    <citation type="submission" date="2023-05" db="EMBL/GenBank/DDBJ databases">
        <title>Glutamicibacter sp. B1, complete genome.</title>
        <authorList>
            <person name="Long Y.H."/>
            <person name="Fang T."/>
            <person name="Li X.Y."/>
        </authorList>
    </citation>
    <scope>NUCLEOTIDE SEQUENCE [LARGE SCALE GENOMIC DNA]</scope>
    <source>
        <strain evidence="1 2">B1</strain>
    </source>
</reference>
<dbReference type="AlphaFoldDB" id="A0AAU6WGX4"/>
<protein>
    <recommendedName>
        <fullName evidence="3">Phage tail protein</fullName>
    </recommendedName>
</protein>